<dbReference type="PANTHER" id="PTHR10281">
    <property type="entry name" value="MEMBRANE-ASSOCIATED PROGESTERONE RECEPTOR COMPONENT-RELATED"/>
    <property type="match status" value="1"/>
</dbReference>
<dbReference type="SMART" id="SM01117">
    <property type="entry name" value="Cyt-b5"/>
    <property type="match status" value="1"/>
</dbReference>
<dbReference type="InterPro" id="IPR036400">
    <property type="entry name" value="Cyt_B5-like_heme/steroid_sf"/>
</dbReference>
<evidence type="ECO:0000313" key="6">
    <source>
        <dbReference type="Proteomes" id="UP000478052"/>
    </source>
</evidence>
<feature type="domain" description="Cytochrome b5 heme-binding" evidence="4">
    <location>
        <begin position="70"/>
        <end position="166"/>
    </location>
</feature>
<dbReference type="Proteomes" id="UP000478052">
    <property type="component" value="Unassembled WGS sequence"/>
</dbReference>
<dbReference type="EMBL" id="VUJU01000948">
    <property type="protein sequence ID" value="KAF0767524.1"/>
    <property type="molecule type" value="Genomic_DNA"/>
</dbReference>
<keyword evidence="5" id="KW-0675">Receptor</keyword>
<dbReference type="Pfam" id="PF00173">
    <property type="entry name" value="Cyt-b5"/>
    <property type="match status" value="1"/>
</dbReference>
<evidence type="ECO:0000256" key="1">
    <source>
        <dbReference type="ARBA" id="ARBA00038357"/>
    </source>
</evidence>
<sequence length="261" mass="29454">MSSNIGDEVPDSVDGLYDLYSLTFWLKVLLNGSLVAIITFLLMKIFVKRNEPEVEEKEDVTLPKMKKRDFTIQELRQFDGTKGDGRILVAINGKVFDVTKGKHFYGPGGVYSTFGGHDASRGLATFSVSGKDEYDDLSDLNSLEIESMLEWETQFMEKYDYVGRLLKPGESHSYYTDEEETPTNKLHLENPKQCESEKPKNHAVGDSENINEIPKTGTKDNNEEIIENSSGLSSNTNNEKPETSKLLDIPTKEDEIHTLEK</sequence>
<keyword evidence="3" id="KW-1133">Transmembrane helix</keyword>
<dbReference type="GO" id="GO:0005783">
    <property type="term" value="C:endoplasmic reticulum"/>
    <property type="evidence" value="ECO:0007669"/>
    <property type="project" value="TreeGrafter"/>
</dbReference>
<evidence type="ECO:0000259" key="4">
    <source>
        <dbReference type="SMART" id="SM01117"/>
    </source>
</evidence>
<evidence type="ECO:0000313" key="5">
    <source>
        <dbReference type="EMBL" id="KAF0767524.1"/>
    </source>
</evidence>
<reference evidence="5 6" key="1">
    <citation type="submission" date="2019-08" db="EMBL/GenBank/DDBJ databases">
        <title>Whole genome of Aphis craccivora.</title>
        <authorList>
            <person name="Voronova N.V."/>
            <person name="Shulinski R.S."/>
            <person name="Bandarenka Y.V."/>
            <person name="Zhorov D.G."/>
            <person name="Warner D."/>
        </authorList>
    </citation>
    <scope>NUCLEOTIDE SEQUENCE [LARGE SCALE GENOMIC DNA]</scope>
    <source>
        <strain evidence="5">180601</strain>
        <tissue evidence="5">Whole Body</tissue>
    </source>
</reference>
<dbReference type="AlphaFoldDB" id="A0A6G0ZAA6"/>
<evidence type="ECO:0000256" key="2">
    <source>
        <dbReference type="SAM" id="MobiDB-lite"/>
    </source>
</evidence>
<dbReference type="GO" id="GO:0016020">
    <property type="term" value="C:membrane"/>
    <property type="evidence" value="ECO:0007669"/>
    <property type="project" value="TreeGrafter"/>
</dbReference>
<evidence type="ECO:0000256" key="3">
    <source>
        <dbReference type="SAM" id="Phobius"/>
    </source>
</evidence>
<dbReference type="InterPro" id="IPR050577">
    <property type="entry name" value="MAPR/NEUFC/NENF-like"/>
</dbReference>
<feature type="compositionally biased region" description="Polar residues" evidence="2">
    <location>
        <begin position="227"/>
        <end position="238"/>
    </location>
</feature>
<dbReference type="InterPro" id="IPR001199">
    <property type="entry name" value="Cyt_B5-like_heme/steroid-bd"/>
</dbReference>
<proteinExistence type="inferred from homology"/>
<organism evidence="5 6">
    <name type="scientific">Aphis craccivora</name>
    <name type="common">Cowpea aphid</name>
    <dbReference type="NCBI Taxonomy" id="307492"/>
    <lineage>
        <taxon>Eukaryota</taxon>
        <taxon>Metazoa</taxon>
        <taxon>Ecdysozoa</taxon>
        <taxon>Arthropoda</taxon>
        <taxon>Hexapoda</taxon>
        <taxon>Insecta</taxon>
        <taxon>Pterygota</taxon>
        <taxon>Neoptera</taxon>
        <taxon>Paraneoptera</taxon>
        <taxon>Hemiptera</taxon>
        <taxon>Sternorrhyncha</taxon>
        <taxon>Aphidomorpha</taxon>
        <taxon>Aphidoidea</taxon>
        <taxon>Aphididae</taxon>
        <taxon>Aphidini</taxon>
        <taxon>Aphis</taxon>
        <taxon>Aphis</taxon>
    </lineage>
</organism>
<keyword evidence="3" id="KW-0472">Membrane</keyword>
<gene>
    <name evidence="5" type="ORF">FWK35_00006622</name>
</gene>
<dbReference type="Gene3D" id="3.10.120.10">
    <property type="entry name" value="Cytochrome b5-like heme/steroid binding domain"/>
    <property type="match status" value="1"/>
</dbReference>
<feature type="compositionally biased region" description="Basic and acidic residues" evidence="2">
    <location>
        <begin position="186"/>
        <end position="205"/>
    </location>
</feature>
<dbReference type="FunFam" id="3.10.120.10:FF:000003">
    <property type="entry name" value="membrane-associated progesterone receptor component 1"/>
    <property type="match status" value="1"/>
</dbReference>
<feature type="compositionally biased region" description="Basic and acidic residues" evidence="2">
    <location>
        <begin position="239"/>
        <end position="261"/>
    </location>
</feature>
<dbReference type="OrthoDB" id="547796at2759"/>
<keyword evidence="6" id="KW-1185">Reference proteome</keyword>
<dbReference type="PANTHER" id="PTHR10281:SF106">
    <property type="entry name" value="IP06960P-RELATED"/>
    <property type="match status" value="1"/>
</dbReference>
<protein>
    <submittedName>
        <fullName evidence="5">Membrane-associated progesterone receptor component 2-like</fullName>
    </submittedName>
</protein>
<feature type="region of interest" description="Disordered" evidence="2">
    <location>
        <begin position="173"/>
        <end position="261"/>
    </location>
</feature>
<name>A0A6G0ZAA6_APHCR</name>
<feature type="transmembrane region" description="Helical" evidence="3">
    <location>
        <begin position="24"/>
        <end position="47"/>
    </location>
</feature>
<accession>A0A6G0ZAA6</accession>
<keyword evidence="3" id="KW-0812">Transmembrane</keyword>
<comment type="similarity">
    <text evidence="1">Belongs to the cytochrome b5 family. MAPR subfamily.</text>
</comment>
<comment type="caution">
    <text evidence="5">The sequence shown here is derived from an EMBL/GenBank/DDBJ whole genome shotgun (WGS) entry which is preliminary data.</text>
</comment>
<dbReference type="SUPFAM" id="SSF55856">
    <property type="entry name" value="Cytochrome b5-like heme/steroid binding domain"/>
    <property type="match status" value="1"/>
</dbReference>